<reference evidence="3" key="1">
    <citation type="submission" date="2006-10" db="EMBL/GenBank/DDBJ databases">
        <title>Complete sequence of Solibacter usitatus Ellin6076.</title>
        <authorList>
            <consortium name="US DOE Joint Genome Institute"/>
            <person name="Copeland A."/>
            <person name="Lucas S."/>
            <person name="Lapidus A."/>
            <person name="Barry K."/>
            <person name="Detter J.C."/>
            <person name="Glavina del Rio T."/>
            <person name="Hammon N."/>
            <person name="Israni S."/>
            <person name="Dalin E."/>
            <person name="Tice H."/>
            <person name="Pitluck S."/>
            <person name="Thompson L.S."/>
            <person name="Brettin T."/>
            <person name="Bruce D."/>
            <person name="Han C."/>
            <person name="Tapia R."/>
            <person name="Gilna P."/>
            <person name="Schmutz J."/>
            <person name="Larimer F."/>
            <person name="Land M."/>
            <person name="Hauser L."/>
            <person name="Kyrpides N."/>
            <person name="Mikhailova N."/>
            <person name="Janssen P.H."/>
            <person name="Kuske C.R."/>
            <person name="Richardson P."/>
        </authorList>
    </citation>
    <scope>NUCLEOTIDE SEQUENCE</scope>
    <source>
        <strain evidence="3">Ellin6076</strain>
    </source>
</reference>
<evidence type="ECO:0000313" key="3">
    <source>
        <dbReference type="EMBL" id="ABJ82097.1"/>
    </source>
</evidence>
<evidence type="ECO:0008006" key="4">
    <source>
        <dbReference type="Google" id="ProtNLM"/>
    </source>
</evidence>
<dbReference type="STRING" id="234267.Acid_1103"/>
<protein>
    <recommendedName>
        <fullName evidence="4">Periplasmic heavy metal sensor</fullName>
    </recommendedName>
</protein>
<organism evidence="3">
    <name type="scientific">Solibacter usitatus (strain Ellin6076)</name>
    <dbReference type="NCBI Taxonomy" id="234267"/>
    <lineage>
        <taxon>Bacteria</taxon>
        <taxon>Pseudomonadati</taxon>
        <taxon>Acidobacteriota</taxon>
        <taxon>Terriglobia</taxon>
        <taxon>Bryobacterales</taxon>
        <taxon>Solibacteraceae</taxon>
        <taxon>Candidatus Solibacter</taxon>
    </lineage>
</organism>
<gene>
    <name evidence="3" type="ordered locus">Acid_1103</name>
</gene>
<sequence precursor="true">MKIPILALSLFAVGAWAQPPAPSVTELKTYLSLTDAQVTSLQTIQQNLHTSTGTTTQQIQTKQQSLNTQLAAGGATAAALGQLLLDIQTLRNSIKQAETASQSQSLNVLTADQKTKLSVLTAASALRMQIDEATMLGLIVPPANSQGGAPGMRGPAGRGGPPSMGMMMRRSGGGIDQ</sequence>
<dbReference type="Gene3D" id="1.20.120.1490">
    <property type="match status" value="1"/>
</dbReference>
<feature type="compositionally biased region" description="Gly residues" evidence="1">
    <location>
        <begin position="148"/>
        <end position="162"/>
    </location>
</feature>
<keyword evidence="2" id="KW-0732">Signal</keyword>
<dbReference type="InParanoid" id="Q02A29"/>
<dbReference type="EMBL" id="CP000473">
    <property type="protein sequence ID" value="ABJ82097.1"/>
    <property type="molecule type" value="Genomic_DNA"/>
</dbReference>
<proteinExistence type="predicted"/>
<name>Q02A29_SOLUE</name>
<feature type="region of interest" description="Disordered" evidence="1">
    <location>
        <begin position="144"/>
        <end position="177"/>
    </location>
</feature>
<evidence type="ECO:0000256" key="1">
    <source>
        <dbReference type="SAM" id="MobiDB-lite"/>
    </source>
</evidence>
<feature type="signal peptide" evidence="2">
    <location>
        <begin position="1"/>
        <end position="17"/>
    </location>
</feature>
<dbReference type="HOGENOM" id="CLU_1516960_0_0_0"/>
<dbReference type="KEGG" id="sus:Acid_1103"/>
<accession>Q02A29</accession>
<feature type="chain" id="PRO_5004163961" description="Periplasmic heavy metal sensor" evidence="2">
    <location>
        <begin position="18"/>
        <end position="177"/>
    </location>
</feature>
<dbReference type="AlphaFoldDB" id="Q02A29"/>
<evidence type="ECO:0000256" key="2">
    <source>
        <dbReference type="SAM" id="SignalP"/>
    </source>
</evidence>